<dbReference type="Proteomes" id="UP000703661">
    <property type="component" value="Unassembled WGS sequence"/>
</dbReference>
<evidence type="ECO:0000259" key="1">
    <source>
        <dbReference type="Pfam" id="PF23024"/>
    </source>
</evidence>
<comment type="caution">
    <text evidence="2">The sequence shown here is derived from an EMBL/GenBank/DDBJ whole genome shotgun (WGS) entry which is preliminary data.</text>
</comment>
<dbReference type="EMBL" id="JAAAID010001328">
    <property type="protein sequence ID" value="KAG0010491.1"/>
    <property type="molecule type" value="Genomic_DNA"/>
</dbReference>
<name>A0A9P6MS12_9FUNG</name>
<dbReference type="SUPFAM" id="SSF56801">
    <property type="entry name" value="Acetyl-CoA synthetase-like"/>
    <property type="match status" value="1"/>
</dbReference>
<evidence type="ECO:0000313" key="2">
    <source>
        <dbReference type="EMBL" id="KAG0010491.1"/>
    </source>
</evidence>
<protein>
    <recommendedName>
        <fullName evidence="1">AMP-binding enzyme C-terminal domain-containing protein</fullName>
    </recommendedName>
</protein>
<organism evidence="2 3">
    <name type="scientific">Entomortierella chlamydospora</name>
    <dbReference type="NCBI Taxonomy" id="101097"/>
    <lineage>
        <taxon>Eukaryota</taxon>
        <taxon>Fungi</taxon>
        <taxon>Fungi incertae sedis</taxon>
        <taxon>Mucoromycota</taxon>
        <taxon>Mortierellomycotina</taxon>
        <taxon>Mortierellomycetes</taxon>
        <taxon>Mortierellales</taxon>
        <taxon>Mortierellaceae</taxon>
        <taxon>Entomortierella</taxon>
    </lineage>
</organism>
<accession>A0A9P6MS12</accession>
<dbReference type="PANTHER" id="PTHR22754">
    <property type="entry name" value="DISCO-INTERACTING PROTEIN 2 DIP2 -RELATED"/>
    <property type="match status" value="1"/>
</dbReference>
<sequence>NPETRGLCPSREIGEIWVSSEANVQAHTPSISPLVVEADPAPANSIRDINASRFNATTVVTGDRTNNSSSNSNVASTSITGASNISHGDIKSSEITYVRTGEIGFLWSYANENFNGGRAMSLLFVLGSIGETFEVNGLIHFPMDVEATIEKAHPNIAPSGSIVFQIDQVVVCVIQVRQPDSTIVNLTLSVMHQVLDKHQFMPDVIAIVGEDVLAKNRYGEKQRGKMLSLFMSAKM</sequence>
<dbReference type="Gene3D" id="3.30.300.30">
    <property type="match status" value="1"/>
</dbReference>
<proteinExistence type="predicted"/>
<keyword evidence="3" id="KW-1185">Reference proteome</keyword>
<feature type="non-terminal residue" evidence="2">
    <location>
        <position position="235"/>
    </location>
</feature>
<gene>
    <name evidence="2" type="ORF">BGZ80_001443</name>
</gene>
<reference evidence="2" key="1">
    <citation type="journal article" date="2020" name="Fungal Divers.">
        <title>Resolving the Mortierellaceae phylogeny through synthesis of multi-gene phylogenetics and phylogenomics.</title>
        <authorList>
            <person name="Vandepol N."/>
            <person name="Liber J."/>
            <person name="Desiro A."/>
            <person name="Na H."/>
            <person name="Kennedy M."/>
            <person name="Barry K."/>
            <person name="Grigoriev I.V."/>
            <person name="Miller A.N."/>
            <person name="O'Donnell K."/>
            <person name="Stajich J.E."/>
            <person name="Bonito G."/>
        </authorList>
    </citation>
    <scope>NUCLEOTIDE SEQUENCE</scope>
    <source>
        <strain evidence="2">NRRL 2769</strain>
    </source>
</reference>
<dbReference type="Pfam" id="PF23024">
    <property type="entry name" value="AMP-dom_DIP2-like"/>
    <property type="match status" value="1"/>
</dbReference>
<feature type="domain" description="AMP-binding enzyme C-terminal" evidence="1">
    <location>
        <begin position="131"/>
        <end position="235"/>
    </location>
</feature>
<dbReference type="InterPro" id="IPR045851">
    <property type="entry name" value="AMP-bd_C_sf"/>
</dbReference>
<dbReference type="PANTHER" id="PTHR22754:SF32">
    <property type="entry name" value="DISCO-INTERACTING PROTEIN 2"/>
    <property type="match status" value="1"/>
</dbReference>
<dbReference type="AlphaFoldDB" id="A0A9P6MS12"/>
<dbReference type="GO" id="GO:0005829">
    <property type="term" value="C:cytosol"/>
    <property type="evidence" value="ECO:0007669"/>
    <property type="project" value="TreeGrafter"/>
</dbReference>
<evidence type="ECO:0000313" key="3">
    <source>
        <dbReference type="Proteomes" id="UP000703661"/>
    </source>
</evidence>
<dbReference type="InterPro" id="IPR025110">
    <property type="entry name" value="AMP-bd_C"/>
</dbReference>